<evidence type="ECO:0000259" key="1">
    <source>
        <dbReference type="Pfam" id="PF17775"/>
    </source>
</evidence>
<dbReference type="InterPro" id="IPR032710">
    <property type="entry name" value="NTF2-like_dom_sf"/>
</dbReference>
<dbReference type="EMBL" id="FPHI01000006">
    <property type="protein sequence ID" value="SFV53534.1"/>
    <property type="molecule type" value="Genomic_DNA"/>
</dbReference>
<name>A0A1W1BIZ9_9ZZZZ</name>
<gene>
    <name evidence="2" type="ORF">MNB_SV-3-211</name>
</gene>
<dbReference type="InterPro" id="IPR004027">
    <property type="entry name" value="SEC_C_motif"/>
</dbReference>
<protein>
    <submittedName>
        <fullName evidence="2">UPF0225 protein YchJ</fullName>
    </submittedName>
</protein>
<dbReference type="Pfam" id="PF17775">
    <property type="entry name" value="YchJ_M-like"/>
    <property type="match status" value="1"/>
</dbReference>
<evidence type="ECO:0000313" key="2">
    <source>
        <dbReference type="EMBL" id="SFV53534.1"/>
    </source>
</evidence>
<dbReference type="InterPro" id="IPR048469">
    <property type="entry name" value="YchJ-like_M"/>
</dbReference>
<dbReference type="Gene3D" id="3.10.450.50">
    <property type="match status" value="1"/>
</dbReference>
<reference evidence="2" key="1">
    <citation type="submission" date="2016-10" db="EMBL/GenBank/DDBJ databases">
        <authorList>
            <person name="de Groot N.N."/>
        </authorList>
    </citation>
    <scope>NUCLEOTIDE SEQUENCE</scope>
</reference>
<dbReference type="SUPFAM" id="SSF103642">
    <property type="entry name" value="Sec-C motif"/>
    <property type="match status" value="1"/>
</dbReference>
<organism evidence="2">
    <name type="scientific">hydrothermal vent metagenome</name>
    <dbReference type="NCBI Taxonomy" id="652676"/>
    <lineage>
        <taxon>unclassified sequences</taxon>
        <taxon>metagenomes</taxon>
        <taxon>ecological metagenomes</taxon>
    </lineage>
</organism>
<dbReference type="AlphaFoldDB" id="A0A1W1BIZ9"/>
<accession>A0A1W1BIZ9</accession>
<dbReference type="SUPFAM" id="SSF54427">
    <property type="entry name" value="NTF2-like"/>
    <property type="match status" value="1"/>
</dbReference>
<dbReference type="Pfam" id="PF02810">
    <property type="entry name" value="SEC-C"/>
    <property type="match status" value="1"/>
</dbReference>
<sequence>MRSRYSAYVLGDINYLQKTTYSDSWTDEMLHSIQEWADKSFWQHLEIVDTSEDVVEFKAYYIFEGKQHMHHERSTFVKVNEIWKYVDGKIFEDKAVFSRNEKCICDSGLKYKRCCFRRLG</sequence>
<feature type="domain" description="YchJ-like middle NTF2-like" evidence="1">
    <location>
        <begin position="1"/>
        <end position="88"/>
    </location>
</feature>
<proteinExistence type="predicted"/>